<reference evidence="2 3" key="1">
    <citation type="journal article" date="2014" name="Agronomy (Basel)">
        <title>A Draft Genome Sequence for Ensete ventricosum, the Drought-Tolerant Tree Against Hunger.</title>
        <authorList>
            <person name="Harrison J."/>
            <person name="Moore K.A."/>
            <person name="Paszkiewicz K."/>
            <person name="Jones T."/>
            <person name="Grant M."/>
            <person name="Ambacheew D."/>
            <person name="Muzemil S."/>
            <person name="Studholme D.J."/>
        </authorList>
    </citation>
    <scope>NUCLEOTIDE SEQUENCE [LARGE SCALE GENOMIC DNA]</scope>
</reference>
<dbReference type="PANTHER" id="PTHR45982:SF1">
    <property type="entry name" value="REGULATOR OF CHROMOSOME CONDENSATION"/>
    <property type="match status" value="1"/>
</dbReference>
<dbReference type="Proteomes" id="UP000287651">
    <property type="component" value="Unassembled WGS sequence"/>
</dbReference>
<dbReference type="PROSITE" id="PS00626">
    <property type="entry name" value="RCC1_2"/>
    <property type="match status" value="1"/>
</dbReference>
<dbReference type="EMBL" id="AMZH03000054">
    <property type="protein sequence ID" value="RRT85838.1"/>
    <property type="molecule type" value="Genomic_DNA"/>
</dbReference>
<protein>
    <submittedName>
        <fullName evidence="2">Uncharacterized protein</fullName>
    </submittedName>
</protein>
<accession>A0A427BBL7</accession>
<dbReference type="Pfam" id="PF13540">
    <property type="entry name" value="RCC1_2"/>
    <property type="match status" value="1"/>
</dbReference>
<organism evidence="2 3">
    <name type="scientific">Ensete ventricosum</name>
    <name type="common">Abyssinian banana</name>
    <name type="synonym">Musa ensete</name>
    <dbReference type="NCBI Taxonomy" id="4639"/>
    <lineage>
        <taxon>Eukaryota</taxon>
        <taxon>Viridiplantae</taxon>
        <taxon>Streptophyta</taxon>
        <taxon>Embryophyta</taxon>
        <taxon>Tracheophyta</taxon>
        <taxon>Spermatophyta</taxon>
        <taxon>Magnoliopsida</taxon>
        <taxon>Liliopsida</taxon>
        <taxon>Zingiberales</taxon>
        <taxon>Musaceae</taxon>
        <taxon>Ensete</taxon>
    </lineage>
</organism>
<proteinExistence type="predicted"/>
<dbReference type="SUPFAM" id="SSF50985">
    <property type="entry name" value="RCC1/BLIP-II"/>
    <property type="match status" value="1"/>
</dbReference>
<dbReference type="InterPro" id="IPR009091">
    <property type="entry name" value="RCC1/BLIP-II"/>
</dbReference>
<sequence>MRRMWKVTRLRSLFPLRGGAWRAASVWSFGDNSNGALGLPAPLADAYEPTRVPSLPSDVAAVAAGHYHSLAVTASGEVWAWGRNEEGQIGRHAAAPRFKPGLHCRNFKEVITNKALFHLWCSCDLVDGRATWNKPEKVIGLDHVRVEAAFASGVISAAIDDDGSLWVWGRSKRGQLGLGNQVTEATKPTKLQALADHQIVKVLNFTIQK</sequence>
<dbReference type="GO" id="GO:0005737">
    <property type="term" value="C:cytoplasm"/>
    <property type="evidence" value="ECO:0007669"/>
    <property type="project" value="TreeGrafter"/>
</dbReference>
<name>A0A427BBL7_ENSVE</name>
<dbReference type="GO" id="GO:0005085">
    <property type="term" value="F:guanyl-nucleotide exchange factor activity"/>
    <property type="evidence" value="ECO:0007669"/>
    <property type="project" value="TreeGrafter"/>
</dbReference>
<feature type="repeat" description="RCC1" evidence="1">
    <location>
        <begin position="163"/>
        <end position="209"/>
    </location>
</feature>
<dbReference type="InterPro" id="IPR000408">
    <property type="entry name" value="Reg_chr_condens"/>
</dbReference>
<dbReference type="Pfam" id="PF00415">
    <property type="entry name" value="RCC1"/>
    <property type="match status" value="1"/>
</dbReference>
<dbReference type="Gene3D" id="2.130.10.30">
    <property type="entry name" value="Regulator of chromosome condensation 1/beta-lactamase-inhibitor protein II"/>
    <property type="match status" value="1"/>
</dbReference>
<comment type="caution">
    <text evidence="2">The sequence shown here is derived from an EMBL/GenBank/DDBJ whole genome shotgun (WGS) entry which is preliminary data.</text>
</comment>
<gene>
    <name evidence="2" type="ORF">B296_00001894</name>
</gene>
<dbReference type="InterPro" id="IPR051553">
    <property type="entry name" value="Ran_GTPase-activating"/>
</dbReference>
<dbReference type="AlphaFoldDB" id="A0A427BBL7"/>
<evidence type="ECO:0000313" key="3">
    <source>
        <dbReference type="Proteomes" id="UP000287651"/>
    </source>
</evidence>
<feature type="repeat" description="RCC1" evidence="1">
    <location>
        <begin position="24"/>
        <end position="75"/>
    </location>
</feature>
<evidence type="ECO:0000313" key="2">
    <source>
        <dbReference type="EMBL" id="RRT85838.1"/>
    </source>
</evidence>
<dbReference type="PANTHER" id="PTHR45982">
    <property type="entry name" value="REGULATOR OF CHROMOSOME CONDENSATION"/>
    <property type="match status" value="1"/>
</dbReference>
<dbReference type="PROSITE" id="PS50012">
    <property type="entry name" value="RCC1_3"/>
    <property type="match status" value="2"/>
</dbReference>
<evidence type="ECO:0000256" key="1">
    <source>
        <dbReference type="PROSITE-ProRule" id="PRU00235"/>
    </source>
</evidence>
<dbReference type="PRINTS" id="PR00633">
    <property type="entry name" value="RCCNDNSATION"/>
</dbReference>